<dbReference type="GO" id="GO:0005634">
    <property type="term" value="C:nucleus"/>
    <property type="evidence" value="ECO:0007669"/>
    <property type="project" value="UniProtKB-SubCell"/>
</dbReference>
<keyword evidence="8" id="KW-1185">Reference proteome</keyword>
<feature type="compositionally biased region" description="Basic and acidic residues" evidence="5">
    <location>
        <begin position="240"/>
        <end position="253"/>
    </location>
</feature>
<dbReference type="SUPFAM" id="SSF160481">
    <property type="entry name" value="BRK domain-like"/>
    <property type="match status" value="2"/>
</dbReference>
<protein>
    <recommendedName>
        <fullName evidence="6">BRK domain-containing protein</fullName>
    </recommendedName>
</protein>
<keyword evidence="3" id="KW-0804">Transcription</keyword>
<dbReference type="InterPro" id="IPR006576">
    <property type="entry name" value="BRK_domain"/>
</dbReference>
<feature type="compositionally biased region" description="Polar residues" evidence="5">
    <location>
        <begin position="227"/>
        <end position="239"/>
    </location>
</feature>
<dbReference type="Gene3D" id="3.40.5.120">
    <property type="match status" value="2"/>
</dbReference>
<feature type="domain" description="BRK" evidence="6">
    <location>
        <begin position="99"/>
        <end position="134"/>
    </location>
</feature>
<evidence type="ECO:0000256" key="5">
    <source>
        <dbReference type="SAM" id="MobiDB-lite"/>
    </source>
</evidence>
<gene>
    <name evidence="7" type="ORF">FVE85_6872</name>
</gene>
<evidence type="ECO:0000259" key="6">
    <source>
        <dbReference type="Pfam" id="PF07533"/>
    </source>
</evidence>
<feature type="compositionally biased region" description="Basic and acidic residues" evidence="5">
    <location>
        <begin position="214"/>
        <end position="226"/>
    </location>
</feature>
<evidence type="ECO:0000313" key="7">
    <source>
        <dbReference type="EMBL" id="KAA8499287.1"/>
    </source>
</evidence>
<feature type="region of interest" description="Disordered" evidence="5">
    <location>
        <begin position="310"/>
        <end position="332"/>
    </location>
</feature>
<evidence type="ECO:0000256" key="3">
    <source>
        <dbReference type="ARBA" id="ARBA00023163"/>
    </source>
</evidence>
<organism evidence="7 8">
    <name type="scientific">Porphyridium purpureum</name>
    <name type="common">Red alga</name>
    <name type="synonym">Porphyridium cruentum</name>
    <dbReference type="NCBI Taxonomy" id="35688"/>
    <lineage>
        <taxon>Eukaryota</taxon>
        <taxon>Rhodophyta</taxon>
        <taxon>Bangiophyceae</taxon>
        <taxon>Porphyridiales</taxon>
        <taxon>Porphyridiaceae</taxon>
        <taxon>Porphyridium</taxon>
    </lineage>
</organism>
<evidence type="ECO:0000256" key="2">
    <source>
        <dbReference type="ARBA" id="ARBA00023015"/>
    </source>
</evidence>
<evidence type="ECO:0000313" key="8">
    <source>
        <dbReference type="Proteomes" id="UP000324585"/>
    </source>
</evidence>
<name>A0A5J4Z9G2_PORPP</name>
<dbReference type="AlphaFoldDB" id="A0A5J4Z9G2"/>
<accession>A0A5J4Z9G2</accession>
<dbReference type="InterPro" id="IPR037259">
    <property type="entry name" value="BRK_sf"/>
</dbReference>
<comment type="subcellular location">
    <subcellularLocation>
        <location evidence="1">Nucleus</location>
    </subcellularLocation>
</comment>
<dbReference type="EMBL" id="VRMN01000001">
    <property type="protein sequence ID" value="KAA8499287.1"/>
    <property type="molecule type" value="Genomic_DNA"/>
</dbReference>
<dbReference type="Proteomes" id="UP000324585">
    <property type="component" value="Unassembled WGS sequence"/>
</dbReference>
<keyword evidence="2" id="KW-0805">Transcription regulation</keyword>
<evidence type="ECO:0000256" key="4">
    <source>
        <dbReference type="ARBA" id="ARBA00023242"/>
    </source>
</evidence>
<dbReference type="OrthoDB" id="5857104at2759"/>
<dbReference type="Pfam" id="PF07533">
    <property type="entry name" value="BRK"/>
    <property type="match status" value="1"/>
</dbReference>
<sequence length="469" mass="50537">MASSEMAERDVVDAEVNGVVLSMEEVMLAPEEGARHVTIWNRIECRKIAGNAAPLRRNLGKYLSRHPECEEYAGQDKLLGAHLQPGAVDEKTGQLIVTMNEHVPIWHTVELRKVTGNAAPLRKNLHIYLKKHPQCEEYCGQDKLLPGGAGAQPIPPSPTSARAQEKKRQSQTAAPYQAQHQSKQQPQQAHEPQELQSQQSARSLAAASVTELEESTHNNHIGKDSDSVASLETAKTSWPSHEHGMSRQYDDQPPRYGHLPPPAHTHHHAGQTMPYANTHDETAYAFVQVGAEQSRSIPIPRRGGMAVDTATGGPMRWSQVPSSSGGGGANGNHPVNFHDEGSNILVVQNGNHLGGSHSLLDGGGPQPMSLGTPYGRSMLTASHPSNDHLAVLLGTGITPMGRSMENASHMSFSPSYFLSDAAGQPHPPPYNLPPAAASVLQHVTHQHFHQQAASRYDSGGDGAHMNSGL</sequence>
<keyword evidence="4" id="KW-0539">Nucleus</keyword>
<feature type="region of interest" description="Disordered" evidence="5">
    <location>
        <begin position="444"/>
        <end position="469"/>
    </location>
</feature>
<reference evidence="8" key="1">
    <citation type="journal article" date="2019" name="Nat. Commun.">
        <title>Expansion of phycobilisome linker gene families in mesophilic red algae.</title>
        <authorList>
            <person name="Lee J."/>
            <person name="Kim D."/>
            <person name="Bhattacharya D."/>
            <person name="Yoon H.S."/>
        </authorList>
    </citation>
    <scope>NUCLEOTIDE SEQUENCE [LARGE SCALE GENOMIC DNA]</scope>
    <source>
        <strain evidence="8">CCMP 1328</strain>
    </source>
</reference>
<proteinExistence type="predicted"/>
<comment type="caution">
    <text evidence="7">The sequence shown here is derived from an EMBL/GenBank/DDBJ whole genome shotgun (WGS) entry which is preliminary data.</text>
</comment>
<evidence type="ECO:0000256" key="1">
    <source>
        <dbReference type="ARBA" id="ARBA00004123"/>
    </source>
</evidence>
<feature type="region of interest" description="Disordered" evidence="5">
    <location>
        <begin position="146"/>
        <end position="274"/>
    </location>
</feature>
<feature type="compositionally biased region" description="Low complexity" evidence="5">
    <location>
        <begin position="177"/>
        <end position="208"/>
    </location>
</feature>